<reference evidence="1 2" key="1">
    <citation type="submission" date="2024-09" db="EMBL/GenBank/DDBJ databases">
        <authorList>
            <person name="Sun Q."/>
            <person name="Mori K."/>
        </authorList>
    </citation>
    <scope>NUCLEOTIDE SEQUENCE [LARGE SCALE GENOMIC DNA]</scope>
    <source>
        <strain evidence="1 2">CGMCC 1.15906</strain>
    </source>
</reference>
<evidence type="ECO:0000313" key="1">
    <source>
        <dbReference type="EMBL" id="MFC0628302.1"/>
    </source>
</evidence>
<evidence type="ECO:0000313" key="2">
    <source>
        <dbReference type="Proteomes" id="UP001589890"/>
    </source>
</evidence>
<dbReference type="Pfam" id="PF14428">
    <property type="entry name" value="DddA-like"/>
    <property type="match status" value="1"/>
</dbReference>
<sequence>MPPAIRPDKEAFLRRLPVRKQKDRTTGIGMDEHGRPIEIVSGYDDLRRQMLDLCAEKGWPRYNRASHVEIKYALMMWRGGLKDGKLFINNQPCKGDDGTCDKILPAVLPPGSKLTIYGQDGFEKTYEAEESE</sequence>
<keyword evidence="2" id="KW-1185">Reference proteome</keyword>
<protein>
    <submittedName>
        <fullName evidence="1">DddA-like double-stranded DNA deaminase toxin</fullName>
    </submittedName>
</protein>
<dbReference type="EMBL" id="JBHLTC010000038">
    <property type="protein sequence ID" value="MFC0628302.1"/>
    <property type="molecule type" value="Genomic_DNA"/>
</dbReference>
<dbReference type="InterPro" id="IPR032724">
    <property type="entry name" value="SCP1.201-like"/>
</dbReference>
<comment type="caution">
    <text evidence="1">The sequence shown here is derived from an EMBL/GenBank/DDBJ whole genome shotgun (WGS) entry which is preliminary data.</text>
</comment>
<proteinExistence type="predicted"/>
<organism evidence="1 2">
    <name type="scientific">Kribbella deserti</name>
    <dbReference type="NCBI Taxonomy" id="1926257"/>
    <lineage>
        <taxon>Bacteria</taxon>
        <taxon>Bacillati</taxon>
        <taxon>Actinomycetota</taxon>
        <taxon>Actinomycetes</taxon>
        <taxon>Propionibacteriales</taxon>
        <taxon>Kribbellaceae</taxon>
        <taxon>Kribbella</taxon>
    </lineage>
</organism>
<gene>
    <name evidence="1" type="ORF">ACFFGN_29805</name>
</gene>
<dbReference type="RefSeq" id="WP_380054335.1">
    <property type="nucleotide sequence ID" value="NZ_JBHLTC010000038.1"/>
</dbReference>
<name>A0ABV6QUI7_9ACTN</name>
<accession>A0ABV6QUI7</accession>
<dbReference type="Proteomes" id="UP001589890">
    <property type="component" value="Unassembled WGS sequence"/>
</dbReference>